<name>A0A919CWJ1_9ACTN</name>
<evidence type="ECO:0000313" key="2">
    <source>
        <dbReference type="EMBL" id="GHD88682.1"/>
    </source>
</evidence>
<feature type="compositionally biased region" description="Low complexity" evidence="1">
    <location>
        <begin position="67"/>
        <end position="83"/>
    </location>
</feature>
<gene>
    <name evidence="2" type="ORF">GCM10010508_25650</name>
</gene>
<sequence>MGVFTRLFRRSKAAEASVAEEASAAEEQGDVVTLDSEVAVAAEGEPGTPASETASGTAEAGTEDAAEPVTDAGAAGSPGADGVDIPKQQSADETAGQEAGEGART</sequence>
<accession>A0A919CWJ1</accession>
<comment type="caution">
    <text evidence="2">The sequence shown here is derived from an EMBL/GenBank/DDBJ whole genome shotgun (WGS) entry which is preliminary data.</text>
</comment>
<dbReference type="Proteomes" id="UP000608955">
    <property type="component" value="Unassembled WGS sequence"/>
</dbReference>
<reference evidence="2" key="1">
    <citation type="journal article" date="2014" name="Int. J. Syst. Evol. Microbiol.">
        <title>Complete genome sequence of Corynebacterium casei LMG S-19264T (=DSM 44701T), isolated from a smear-ripened cheese.</title>
        <authorList>
            <consortium name="US DOE Joint Genome Institute (JGI-PGF)"/>
            <person name="Walter F."/>
            <person name="Albersmeier A."/>
            <person name="Kalinowski J."/>
            <person name="Ruckert C."/>
        </authorList>
    </citation>
    <scope>NUCLEOTIDE SEQUENCE</scope>
    <source>
        <strain evidence="2">JCM 4654</strain>
    </source>
</reference>
<feature type="region of interest" description="Disordered" evidence="1">
    <location>
        <begin position="10"/>
        <end position="105"/>
    </location>
</feature>
<evidence type="ECO:0000256" key="1">
    <source>
        <dbReference type="SAM" id="MobiDB-lite"/>
    </source>
</evidence>
<protein>
    <recommendedName>
        <fullName evidence="4">Gliding motility protein</fullName>
    </recommendedName>
</protein>
<dbReference type="EMBL" id="BMVF01000006">
    <property type="protein sequence ID" value="GHD88682.1"/>
    <property type="molecule type" value="Genomic_DNA"/>
</dbReference>
<organism evidence="2 3">
    <name type="scientific">Streptomyces naganishii JCM 4654</name>
    <dbReference type="NCBI Taxonomy" id="1306179"/>
    <lineage>
        <taxon>Bacteria</taxon>
        <taxon>Bacillati</taxon>
        <taxon>Actinomycetota</taxon>
        <taxon>Actinomycetes</taxon>
        <taxon>Kitasatosporales</taxon>
        <taxon>Streptomycetaceae</taxon>
        <taxon>Streptomyces</taxon>
    </lineage>
</organism>
<feature type="compositionally biased region" description="Low complexity" evidence="1">
    <location>
        <begin position="48"/>
        <end position="60"/>
    </location>
</feature>
<reference evidence="2" key="2">
    <citation type="submission" date="2020-09" db="EMBL/GenBank/DDBJ databases">
        <authorList>
            <person name="Sun Q."/>
            <person name="Ohkuma M."/>
        </authorList>
    </citation>
    <scope>NUCLEOTIDE SEQUENCE</scope>
    <source>
        <strain evidence="2">JCM 4654</strain>
    </source>
</reference>
<keyword evidence="3" id="KW-1185">Reference proteome</keyword>
<proteinExistence type="predicted"/>
<evidence type="ECO:0008006" key="4">
    <source>
        <dbReference type="Google" id="ProtNLM"/>
    </source>
</evidence>
<dbReference type="AlphaFoldDB" id="A0A919CWJ1"/>
<evidence type="ECO:0000313" key="3">
    <source>
        <dbReference type="Proteomes" id="UP000608955"/>
    </source>
</evidence>